<proteinExistence type="inferred from homology"/>
<feature type="transmembrane region" description="Helical" evidence="7">
    <location>
        <begin position="114"/>
        <end position="138"/>
    </location>
</feature>
<feature type="transmembrane region" description="Helical" evidence="7">
    <location>
        <begin position="144"/>
        <end position="164"/>
    </location>
</feature>
<dbReference type="InterPro" id="IPR006707">
    <property type="entry name" value="T7SS_EccD"/>
</dbReference>
<dbReference type="EMBL" id="BOQM01000008">
    <property type="protein sequence ID" value="GIM83375.1"/>
    <property type="molecule type" value="Genomic_DNA"/>
</dbReference>
<dbReference type="Proteomes" id="UP000677457">
    <property type="component" value="Unassembled WGS sequence"/>
</dbReference>
<evidence type="ECO:0000256" key="2">
    <source>
        <dbReference type="ARBA" id="ARBA00006162"/>
    </source>
</evidence>
<dbReference type="EMBL" id="VFOL01000001">
    <property type="protein sequence ID" value="TQL36561.1"/>
    <property type="molecule type" value="Genomic_DNA"/>
</dbReference>
<dbReference type="Gene3D" id="3.10.20.90">
    <property type="entry name" value="Phosphatidylinositol 3-kinase Catalytic Subunit, Chain A, domain 1"/>
    <property type="match status" value="1"/>
</dbReference>
<sequence length="467" mass="46748">MTVGLARVTINAPHRRLDVALPAQVPLADLLPEVLRHAGEGLADDGERHGGWALRRSDGGELATAQPLQPQGVRDGEVLHLVPARARWPELEYDDVVEAIADGARRRGGAWSQVSTRVATLAGAAVPLAVGLLAVTAAGPGHFAGWPVAAVVAVLLTLAGTAAARAYGDGTAGATLAGYALPYAAVAGALAVSSGDHVGLLPGLRWLGVPELLAGATSLLLVSVLALVGVAARARVFVAGVVVGLGGVLGAAGGLVVDPAGAAAVLLAGLVFAVGAIPLLAIRLGKVPLPPITLPVEDLDGGSFPARDLPDRERVHAAVARTEEVLTGMFLGHAALAAVAAVLLGLTGGTAGCALVAVTATLLLLRARLFVAVRHRAPAVVAGLAGYAVLGVALANRFDTDLLPVLTLGGLALALAAVAAGHTYARRPVSPYAGRIADLADTALVVSVVPVACAVLDLYERAQGLLG</sequence>
<evidence type="ECO:0000256" key="7">
    <source>
        <dbReference type="SAM" id="Phobius"/>
    </source>
</evidence>
<feature type="transmembrane region" description="Helical" evidence="7">
    <location>
        <begin position="377"/>
        <end position="396"/>
    </location>
</feature>
<feature type="domain" description="EccD-like transmembrane" evidence="8">
    <location>
        <begin position="116"/>
        <end position="465"/>
    </location>
</feature>
<evidence type="ECO:0000256" key="4">
    <source>
        <dbReference type="ARBA" id="ARBA00022692"/>
    </source>
</evidence>
<keyword evidence="12" id="KW-1185">Reference proteome</keyword>
<feature type="transmembrane region" description="Helical" evidence="7">
    <location>
        <begin position="402"/>
        <end position="424"/>
    </location>
</feature>
<feature type="transmembrane region" description="Helical" evidence="7">
    <location>
        <begin position="176"/>
        <end position="192"/>
    </location>
</feature>
<dbReference type="NCBIfam" id="TIGR03920">
    <property type="entry name" value="T7SS_EccD"/>
    <property type="match status" value="1"/>
</dbReference>
<reference evidence="10 11" key="1">
    <citation type="submission" date="2019-06" db="EMBL/GenBank/DDBJ databases">
        <title>Sequencing the genomes of 1000 actinobacteria strains.</title>
        <authorList>
            <person name="Klenk H.-P."/>
        </authorList>
    </citation>
    <scope>NUCLEOTIDE SEQUENCE [LARGE SCALE GENOMIC DNA]</scope>
    <source>
        <strain evidence="10 11">DSM 44819</strain>
    </source>
</reference>
<dbReference type="Proteomes" id="UP000315983">
    <property type="component" value="Unassembled WGS sequence"/>
</dbReference>
<feature type="transmembrane region" description="Helical" evidence="7">
    <location>
        <begin position="237"/>
        <end position="257"/>
    </location>
</feature>
<comment type="subcellular location">
    <subcellularLocation>
        <location evidence="1">Cell membrane</location>
        <topology evidence="1">Multi-pass membrane protein</topology>
    </subcellularLocation>
</comment>
<evidence type="ECO:0000256" key="6">
    <source>
        <dbReference type="ARBA" id="ARBA00023136"/>
    </source>
</evidence>
<dbReference type="PIRSF" id="PIRSF017804">
    <property type="entry name" value="Secretion_EccD1"/>
    <property type="match status" value="1"/>
</dbReference>
<gene>
    <name evidence="10" type="ORF">FB564_1664</name>
    <name evidence="9" type="ORF">Sar04_11890</name>
</gene>
<organism evidence="10 11">
    <name type="scientific">Salinispora arenicola</name>
    <dbReference type="NCBI Taxonomy" id="168697"/>
    <lineage>
        <taxon>Bacteria</taxon>
        <taxon>Bacillati</taxon>
        <taxon>Actinomycetota</taxon>
        <taxon>Actinomycetes</taxon>
        <taxon>Micromonosporales</taxon>
        <taxon>Micromonosporaceae</taxon>
        <taxon>Salinispora</taxon>
    </lineage>
</organism>
<reference evidence="9 12" key="2">
    <citation type="submission" date="2021-03" db="EMBL/GenBank/DDBJ databases">
        <title>Whole genome shotgun sequence of Salinispora arenicola NBRC 105043.</title>
        <authorList>
            <person name="Komaki H."/>
            <person name="Tamura T."/>
        </authorList>
    </citation>
    <scope>NUCLEOTIDE SEQUENCE [LARGE SCALE GENOMIC DNA]</scope>
    <source>
        <strain evidence="9 12">NBRC 105043</strain>
    </source>
</reference>
<dbReference type="InterPro" id="IPR024962">
    <property type="entry name" value="YukD-like"/>
</dbReference>
<name>A0A542XL27_SALAC</name>
<keyword evidence="4 7" id="KW-0812">Transmembrane</keyword>
<evidence type="ECO:0000256" key="3">
    <source>
        <dbReference type="ARBA" id="ARBA00022475"/>
    </source>
</evidence>
<comment type="caution">
    <text evidence="10">The sequence shown here is derived from an EMBL/GenBank/DDBJ whole genome shotgun (WGS) entry which is preliminary data.</text>
</comment>
<comment type="similarity">
    <text evidence="2">Belongs to the EccD/Snm4 family.</text>
</comment>
<evidence type="ECO:0000313" key="10">
    <source>
        <dbReference type="EMBL" id="TQL36561.1"/>
    </source>
</evidence>
<feature type="transmembrane region" description="Helical" evidence="7">
    <location>
        <begin position="436"/>
        <end position="459"/>
    </location>
</feature>
<evidence type="ECO:0000313" key="11">
    <source>
        <dbReference type="Proteomes" id="UP000315983"/>
    </source>
</evidence>
<protein>
    <submittedName>
        <fullName evidence="10">Type VII secretion integral membrane protein EccD</fullName>
    </submittedName>
</protein>
<keyword evidence="6 7" id="KW-0472">Membrane</keyword>
<evidence type="ECO:0000259" key="8">
    <source>
        <dbReference type="Pfam" id="PF19053"/>
    </source>
</evidence>
<keyword evidence="3" id="KW-1003">Cell membrane</keyword>
<dbReference type="Pfam" id="PF19053">
    <property type="entry name" value="EccD"/>
    <property type="match status" value="1"/>
</dbReference>
<accession>A0A542XL27</accession>
<dbReference type="InterPro" id="IPR044049">
    <property type="entry name" value="EccD_transm"/>
</dbReference>
<dbReference type="RefSeq" id="WP_142116268.1">
    <property type="nucleotide sequence ID" value="NZ_BOQM01000008.1"/>
</dbReference>
<evidence type="ECO:0000313" key="9">
    <source>
        <dbReference type="EMBL" id="GIM83375.1"/>
    </source>
</evidence>
<dbReference type="Pfam" id="PF08817">
    <property type="entry name" value="YukD"/>
    <property type="match status" value="1"/>
</dbReference>
<feature type="transmembrane region" description="Helical" evidence="7">
    <location>
        <begin position="263"/>
        <end position="282"/>
    </location>
</feature>
<keyword evidence="5 7" id="KW-1133">Transmembrane helix</keyword>
<dbReference type="GO" id="GO:0005886">
    <property type="term" value="C:plasma membrane"/>
    <property type="evidence" value="ECO:0007669"/>
    <property type="project" value="UniProtKB-SubCell"/>
</dbReference>
<dbReference type="AlphaFoldDB" id="A0A542XL27"/>
<evidence type="ECO:0000256" key="5">
    <source>
        <dbReference type="ARBA" id="ARBA00022989"/>
    </source>
</evidence>
<feature type="transmembrane region" description="Helical" evidence="7">
    <location>
        <begin position="212"/>
        <end position="230"/>
    </location>
</feature>
<evidence type="ECO:0000313" key="12">
    <source>
        <dbReference type="Proteomes" id="UP000677457"/>
    </source>
</evidence>
<dbReference type="GeneID" id="93770953"/>
<evidence type="ECO:0000256" key="1">
    <source>
        <dbReference type="ARBA" id="ARBA00004651"/>
    </source>
</evidence>